<sequence>MSLDSITLEAMKKELLDKFKEGKIISLIQTKKYKIIIEVKPVKFLDSNGLNKKSETFYIHISLDPSLPEIYFTEFENRQKTISSPFLNLLQNQLKGGKILDIEHPNFDRILHFIIRPYQKFGKVQNKILVVEFMGKHGNMILLKEDKAIETAIKLIDSNINRYREIMPGKLYVAPPSQNKIDPL</sequence>
<organism evidence="2">
    <name type="scientific">marine sediment metagenome</name>
    <dbReference type="NCBI Taxonomy" id="412755"/>
    <lineage>
        <taxon>unclassified sequences</taxon>
        <taxon>metagenomes</taxon>
        <taxon>ecological metagenomes</taxon>
    </lineage>
</organism>
<feature type="non-terminal residue" evidence="2">
    <location>
        <position position="184"/>
    </location>
</feature>
<accession>X1CR40</accession>
<proteinExistence type="predicted"/>
<dbReference type="AlphaFoldDB" id="X1CR40"/>
<reference evidence="2" key="1">
    <citation type="journal article" date="2014" name="Front. Microbiol.">
        <title>High frequency of phylogenetically diverse reductive dehalogenase-homologous genes in deep subseafloor sedimentary metagenomes.</title>
        <authorList>
            <person name="Kawai M."/>
            <person name="Futagami T."/>
            <person name="Toyoda A."/>
            <person name="Takaki Y."/>
            <person name="Nishi S."/>
            <person name="Hori S."/>
            <person name="Arai W."/>
            <person name="Tsubouchi T."/>
            <person name="Morono Y."/>
            <person name="Uchiyama I."/>
            <person name="Ito T."/>
            <person name="Fujiyama A."/>
            <person name="Inagaki F."/>
            <person name="Takami H."/>
        </authorList>
    </citation>
    <scope>NUCLEOTIDE SEQUENCE</scope>
    <source>
        <strain evidence="2">Expedition CK06-06</strain>
    </source>
</reference>
<dbReference type="Pfam" id="PF05833">
    <property type="entry name" value="NFACT_N"/>
    <property type="match status" value="1"/>
</dbReference>
<name>X1CR40_9ZZZZ</name>
<evidence type="ECO:0000259" key="1">
    <source>
        <dbReference type="PROSITE" id="PS50801"/>
    </source>
</evidence>
<dbReference type="PROSITE" id="PS50801">
    <property type="entry name" value="STAS"/>
    <property type="match status" value="1"/>
</dbReference>
<dbReference type="EMBL" id="BART01011567">
    <property type="protein sequence ID" value="GAG86736.1"/>
    <property type="molecule type" value="Genomic_DNA"/>
</dbReference>
<dbReference type="Gene3D" id="2.30.310.10">
    <property type="entry name" value="ibrinogen binding protein from staphylococcus aureus domain"/>
    <property type="match status" value="1"/>
</dbReference>
<gene>
    <name evidence="2" type="ORF">S01H4_24580</name>
</gene>
<protein>
    <recommendedName>
        <fullName evidence="1">STAS domain-containing protein</fullName>
    </recommendedName>
</protein>
<dbReference type="InterPro" id="IPR002645">
    <property type="entry name" value="STAS_dom"/>
</dbReference>
<feature type="domain" description="STAS" evidence="1">
    <location>
        <begin position="1"/>
        <end position="51"/>
    </location>
</feature>
<comment type="caution">
    <text evidence="2">The sequence shown here is derived from an EMBL/GenBank/DDBJ whole genome shotgun (WGS) entry which is preliminary data.</text>
</comment>
<evidence type="ECO:0000313" key="2">
    <source>
        <dbReference type="EMBL" id="GAG86736.1"/>
    </source>
</evidence>